<evidence type="ECO:0000313" key="2">
    <source>
        <dbReference type="EMBL" id="MEZ8090867.1"/>
    </source>
</evidence>
<evidence type="ECO:0000313" key="3">
    <source>
        <dbReference type="Proteomes" id="UP001569177"/>
    </source>
</evidence>
<feature type="region of interest" description="Disordered" evidence="1">
    <location>
        <begin position="1"/>
        <end position="27"/>
    </location>
</feature>
<keyword evidence="3" id="KW-1185">Reference proteome</keyword>
<reference evidence="2 3" key="1">
    <citation type="submission" date="2024-06" db="EMBL/GenBank/DDBJ databases">
        <authorList>
            <person name="Steensen K."/>
            <person name="Seneca J."/>
            <person name="Bartlau N."/>
            <person name="Yu A.X."/>
            <person name="Polz M.F."/>
        </authorList>
    </citation>
    <scope>NUCLEOTIDE SEQUENCE [LARGE SCALE GENOMIC DNA]</scope>
    <source>
        <strain evidence="2 3">5S240</strain>
    </source>
</reference>
<organism evidence="2 3">
    <name type="scientific">Vibrio kanaloae</name>
    <dbReference type="NCBI Taxonomy" id="170673"/>
    <lineage>
        <taxon>Bacteria</taxon>
        <taxon>Pseudomonadati</taxon>
        <taxon>Pseudomonadota</taxon>
        <taxon>Gammaproteobacteria</taxon>
        <taxon>Vibrionales</taxon>
        <taxon>Vibrionaceae</taxon>
        <taxon>Vibrio</taxon>
    </lineage>
</organism>
<name>A0ABV4LIH6_9VIBR</name>
<comment type="caution">
    <text evidence="2">The sequence shown here is derived from an EMBL/GenBank/DDBJ whole genome shotgun (WGS) entry which is preliminary data.</text>
</comment>
<accession>A0ABV4LIH6</accession>
<dbReference type="GeneID" id="93965838"/>
<evidence type="ECO:0008006" key="4">
    <source>
        <dbReference type="Google" id="ProtNLM"/>
    </source>
</evidence>
<evidence type="ECO:0000256" key="1">
    <source>
        <dbReference type="SAM" id="MobiDB-lite"/>
    </source>
</evidence>
<sequence length="48" mass="5362">MTTPKEKAKTSRSKKAGKSTKAPAETPKVRQRIEVLLEERELAKLLAL</sequence>
<dbReference type="RefSeq" id="WP_017057472.1">
    <property type="nucleotide sequence ID" value="NZ_AP025497.1"/>
</dbReference>
<dbReference type="Proteomes" id="UP001569177">
    <property type="component" value="Unassembled WGS sequence"/>
</dbReference>
<proteinExistence type="predicted"/>
<protein>
    <recommendedName>
        <fullName evidence="4">Transposase</fullName>
    </recommendedName>
</protein>
<dbReference type="EMBL" id="JBGOOJ010000010">
    <property type="protein sequence ID" value="MEZ8090867.1"/>
    <property type="molecule type" value="Genomic_DNA"/>
</dbReference>
<gene>
    <name evidence="2" type="ORF">ACED24_12450</name>
</gene>